<dbReference type="EMBL" id="BK014925">
    <property type="protein sequence ID" value="DAD82843.1"/>
    <property type="molecule type" value="Genomic_DNA"/>
</dbReference>
<reference evidence="1" key="1">
    <citation type="journal article" date="2021" name="Proc. Natl. Acad. Sci. U.S.A.">
        <title>A Catalog of Tens of Thousands of Viruses from Human Metagenomes Reveals Hidden Associations with Chronic Diseases.</title>
        <authorList>
            <person name="Tisza M.J."/>
            <person name="Buck C.B."/>
        </authorList>
    </citation>
    <scope>NUCLEOTIDE SEQUENCE</scope>
    <source>
        <strain evidence="1">CtXZx16</strain>
    </source>
</reference>
<sequence length="190" mass="23050">MPSLQTARRVANAKTNNAKTIGQIYKEQSDFIMEETFWNDPQSKVGYIYDYMHDDQPDIKDHMTYENTIKTRIDVKLIVKSYSSLDQDQPEFYCQFRPSQKLEFEEDDELYYFETEYRKRYGIEFPIGMMLDLPDDRGVYRKWLICERELANQFPKYLILPLDYQFMWIEKDGNNIYKRKMWGVNRSQKS</sequence>
<protein>
    <submittedName>
        <fullName evidence="1">Uncharacterized protein</fullName>
    </submittedName>
</protein>
<name>A0A8S5MLN6_9CAUD</name>
<proteinExistence type="predicted"/>
<organism evidence="1">
    <name type="scientific">Siphoviridae sp. ctXZx16</name>
    <dbReference type="NCBI Taxonomy" id="2826371"/>
    <lineage>
        <taxon>Viruses</taxon>
        <taxon>Duplodnaviria</taxon>
        <taxon>Heunggongvirae</taxon>
        <taxon>Uroviricota</taxon>
        <taxon>Caudoviricetes</taxon>
    </lineage>
</organism>
<accession>A0A8S5MLN6</accession>
<evidence type="ECO:0000313" key="1">
    <source>
        <dbReference type="EMBL" id="DAD82843.1"/>
    </source>
</evidence>